<keyword evidence="1" id="KW-0732">Signal</keyword>
<dbReference type="PANTHER" id="PTHR46809:SF2">
    <property type="entry name" value="GH21273P"/>
    <property type="match status" value="1"/>
</dbReference>
<evidence type="ECO:0000256" key="4">
    <source>
        <dbReference type="SAM" id="Phobius"/>
    </source>
</evidence>
<dbReference type="STRING" id="133381.A0A2T9ZI54"/>
<dbReference type="Gene3D" id="2.80.10.50">
    <property type="match status" value="1"/>
</dbReference>
<evidence type="ECO:0000256" key="2">
    <source>
        <dbReference type="ARBA" id="ARBA00022737"/>
    </source>
</evidence>
<feature type="region of interest" description="Disordered" evidence="3">
    <location>
        <begin position="92"/>
        <end position="148"/>
    </location>
</feature>
<evidence type="ECO:0000313" key="7">
    <source>
        <dbReference type="Proteomes" id="UP000245609"/>
    </source>
</evidence>
<evidence type="ECO:0000256" key="3">
    <source>
        <dbReference type="SAM" id="MobiDB-lite"/>
    </source>
</evidence>
<organism evidence="6 7">
    <name type="scientific">Smittium megazygosporum</name>
    <dbReference type="NCBI Taxonomy" id="133381"/>
    <lineage>
        <taxon>Eukaryota</taxon>
        <taxon>Fungi</taxon>
        <taxon>Fungi incertae sedis</taxon>
        <taxon>Zoopagomycota</taxon>
        <taxon>Kickxellomycotina</taxon>
        <taxon>Harpellomycetes</taxon>
        <taxon>Harpellales</taxon>
        <taxon>Legeriomycetaceae</taxon>
        <taxon>Smittium</taxon>
    </lineage>
</organism>
<proteinExistence type="predicted"/>
<dbReference type="SUPFAM" id="SSF82109">
    <property type="entry name" value="MIR domain"/>
    <property type="match status" value="1"/>
</dbReference>
<evidence type="ECO:0000313" key="6">
    <source>
        <dbReference type="EMBL" id="PVV04286.1"/>
    </source>
</evidence>
<evidence type="ECO:0000259" key="5">
    <source>
        <dbReference type="SMART" id="SM00472"/>
    </source>
</evidence>
<reference evidence="6 7" key="1">
    <citation type="journal article" date="2018" name="MBio">
        <title>Comparative Genomics Reveals the Core Gene Toolbox for the Fungus-Insect Symbiosis.</title>
        <authorList>
            <person name="Wang Y."/>
            <person name="Stata M."/>
            <person name="Wang W."/>
            <person name="Stajich J.E."/>
            <person name="White M.M."/>
            <person name="Moncalvo J.M."/>
        </authorList>
    </citation>
    <scope>NUCLEOTIDE SEQUENCE [LARGE SCALE GENOMIC DNA]</scope>
    <source>
        <strain evidence="6 7">SC-DP-2</strain>
    </source>
</reference>
<keyword evidence="4" id="KW-1133">Transmembrane helix</keyword>
<sequence length="366" mass="41168">MTLPFQIRKKNQAYDENIKKRGNVAKSLDPKRNDLLLQEARAKRDKQLGKKTRASMTRTQKTLVVVILVLFLASVFFQFIEPFFLSRNVAPKKKPTPKGKVVPISIPIPRPSSDPENGNNPLANSKKPAVQSKNPARANEQDLENNEETGWFSSKKEIDFDIDIDKEWEFVTFGSNIKLENKNADAKLILSGVFYGTGSRQKVITLTKENFAKGQHWMVFGTSDQSSSIESQRGAKIKCGSKIRLVNTFAFHSLHSHADVKSPLSDNQEVSGYPFESSDKGDEWIVTCMPLPSSSNLKDSPFWRREYPIQLTHSQTNQVLQALPSKTFGNPIESHIEVSCTSKRISGLDSPQVWAATDGFYFKSNK</sequence>
<dbReference type="Proteomes" id="UP000245609">
    <property type="component" value="Unassembled WGS sequence"/>
</dbReference>
<feature type="transmembrane region" description="Helical" evidence="4">
    <location>
        <begin position="63"/>
        <end position="85"/>
    </location>
</feature>
<dbReference type="SMART" id="SM00472">
    <property type="entry name" value="MIR"/>
    <property type="match status" value="2"/>
</dbReference>
<dbReference type="AlphaFoldDB" id="A0A2T9ZI54"/>
<accession>A0A2T9ZI54</accession>
<dbReference type="InterPro" id="IPR016093">
    <property type="entry name" value="MIR_motif"/>
</dbReference>
<keyword evidence="7" id="KW-1185">Reference proteome</keyword>
<feature type="domain" description="MIR" evidence="5">
    <location>
        <begin position="168"/>
        <end position="222"/>
    </location>
</feature>
<name>A0A2T9ZI54_9FUNG</name>
<dbReference type="EMBL" id="MBFS01000142">
    <property type="protein sequence ID" value="PVV04286.1"/>
    <property type="molecule type" value="Genomic_DNA"/>
</dbReference>
<comment type="caution">
    <text evidence="6">The sequence shown here is derived from an EMBL/GenBank/DDBJ whole genome shotgun (WGS) entry which is preliminary data.</text>
</comment>
<keyword evidence="2" id="KW-0677">Repeat</keyword>
<keyword evidence="4" id="KW-0472">Membrane</keyword>
<dbReference type="InterPro" id="IPR036300">
    <property type="entry name" value="MIR_dom_sf"/>
</dbReference>
<dbReference type="OrthoDB" id="5588846at2759"/>
<dbReference type="PANTHER" id="PTHR46809">
    <property type="entry name" value="STROMAL CELL-DERIVED FACTOR 2-LIKE PROTEIN"/>
    <property type="match status" value="1"/>
</dbReference>
<feature type="domain" description="MIR" evidence="5">
    <location>
        <begin position="234"/>
        <end position="289"/>
    </location>
</feature>
<keyword evidence="4" id="KW-0812">Transmembrane</keyword>
<protein>
    <recommendedName>
        <fullName evidence="5">MIR domain-containing protein</fullName>
    </recommendedName>
</protein>
<gene>
    <name evidence="6" type="ORF">BB560_001211</name>
</gene>
<evidence type="ECO:0000256" key="1">
    <source>
        <dbReference type="ARBA" id="ARBA00022729"/>
    </source>
</evidence>